<dbReference type="GO" id="GO:0046983">
    <property type="term" value="F:protein dimerization activity"/>
    <property type="evidence" value="ECO:0007669"/>
    <property type="project" value="InterPro"/>
</dbReference>
<sequence length="120" mass="13622">MPMRNGDGKFNDPLKFWKEAASQFPELAKLAQEYLSIPATSAPSERVWSRAARVLSAKRARLDPTVTSSIMFVQENSTLIRKHWDELMPGQPLNEFFLPPPFKDEDENGNPIDIGQNDAY</sequence>
<reference evidence="3" key="1">
    <citation type="submission" date="2021-01" db="EMBL/GenBank/DDBJ databases">
        <authorList>
            <person name="Corre E."/>
            <person name="Pelletier E."/>
            <person name="Niang G."/>
            <person name="Scheremetjew M."/>
            <person name="Finn R."/>
            <person name="Kale V."/>
            <person name="Holt S."/>
            <person name="Cochrane G."/>
            <person name="Meng A."/>
            <person name="Brown T."/>
            <person name="Cohen L."/>
        </authorList>
    </citation>
    <scope>NUCLEOTIDE SEQUENCE</scope>
    <source>
        <strain evidence="3">SM1012Den-03</strain>
    </source>
</reference>
<evidence type="ECO:0000313" key="3">
    <source>
        <dbReference type="EMBL" id="CAD9591093.1"/>
    </source>
</evidence>
<feature type="region of interest" description="Disordered" evidence="1">
    <location>
        <begin position="100"/>
        <end position="120"/>
    </location>
</feature>
<dbReference type="InterPro" id="IPR008906">
    <property type="entry name" value="HATC_C_dom"/>
</dbReference>
<name>A0A7S2PC92_9STRA</name>
<organism evidence="3">
    <name type="scientific">Skeletonema marinoi</name>
    <dbReference type="NCBI Taxonomy" id="267567"/>
    <lineage>
        <taxon>Eukaryota</taxon>
        <taxon>Sar</taxon>
        <taxon>Stramenopiles</taxon>
        <taxon>Ochrophyta</taxon>
        <taxon>Bacillariophyta</taxon>
        <taxon>Coscinodiscophyceae</taxon>
        <taxon>Thalassiosirophycidae</taxon>
        <taxon>Thalassiosirales</taxon>
        <taxon>Skeletonemataceae</taxon>
        <taxon>Skeletonema</taxon>
        <taxon>Skeletonema marinoi-dohrnii complex</taxon>
    </lineage>
</organism>
<dbReference type="PANTHER" id="PTHR47611:SF1">
    <property type="entry name" value="CCHC-TYPE DOMAIN-CONTAINING PROTEIN"/>
    <property type="match status" value="1"/>
</dbReference>
<dbReference type="PANTHER" id="PTHR47611">
    <property type="entry name" value="HAT DIMERISATION DOMAIN, C-TERMINAL"/>
    <property type="match status" value="1"/>
</dbReference>
<accession>A0A7S2PC92</accession>
<protein>
    <recommendedName>
        <fullName evidence="2">HAT C-terminal dimerisation domain-containing protein</fullName>
    </recommendedName>
</protein>
<gene>
    <name evidence="3" type="ORF">SMAR0320_LOCUS6995</name>
</gene>
<dbReference type="SUPFAM" id="SSF53098">
    <property type="entry name" value="Ribonuclease H-like"/>
    <property type="match status" value="1"/>
</dbReference>
<evidence type="ECO:0000256" key="1">
    <source>
        <dbReference type="SAM" id="MobiDB-lite"/>
    </source>
</evidence>
<dbReference type="AlphaFoldDB" id="A0A7S2PC92"/>
<dbReference type="InterPro" id="IPR012337">
    <property type="entry name" value="RNaseH-like_sf"/>
</dbReference>
<dbReference type="Pfam" id="PF05699">
    <property type="entry name" value="Dimer_Tnp_hAT"/>
    <property type="match status" value="1"/>
</dbReference>
<dbReference type="EMBL" id="HBGZ01009791">
    <property type="protein sequence ID" value="CAD9591093.1"/>
    <property type="molecule type" value="Transcribed_RNA"/>
</dbReference>
<proteinExistence type="predicted"/>
<evidence type="ECO:0000259" key="2">
    <source>
        <dbReference type="Pfam" id="PF05699"/>
    </source>
</evidence>
<feature type="domain" description="HAT C-terminal dimerisation" evidence="2">
    <location>
        <begin position="9"/>
        <end position="76"/>
    </location>
</feature>